<evidence type="ECO:0000256" key="6">
    <source>
        <dbReference type="ARBA" id="ARBA00022580"/>
    </source>
</evidence>
<comment type="similarity">
    <text evidence="4">Belongs to the alphaherpesvirinae HHV-1 UL14 protein family.</text>
</comment>
<evidence type="ECO:0000313" key="12">
    <source>
        <dbReference type="EMBL" id="AMB16244.1"/>
    </source>
</evidence>
<feature type="compositionally biased region" description="Polar residues" evidence="9">
    <location>
        <begin position="239"/>
        <end position="249"/>
    </location>
</feature>
<keyword evidence="6" id="KW-0920">Virion tegument</keyword>
<accession>A0A0X8DHN1</accession>
<keyword evidence="7" id="KW-0946">Virion</keyword>
<evidence type="ECO:0000256" key="7">
    <source>
        <dbReference type="ARBA" id="ARBA00022844"/>
    </source>
</evidence>
<comment type="subcellular location">
    <subcellularLocation>
        <location evidence="2">Host cytoplasm</location>
    </subcellularLocation>
    <subcellularLocation>
        <location evidence="1">Host nucleus</location>
    </subcellularLocation>
    <subcellularLocation>
        <location evidence="3">Virion tegument</location>
    </subcellularLocation>
</comment>
<proteinExistence type="inferred from homology"/>
<evidence type="ECO:0000256" key="1">
    <source>
        <dbReference type="ARBA" id="ARBA00004147"/>
    </source>
</evidence>
<dbReference type="InterPro" id="IPR005207">
    <property type="entry name" value="Herpes_UL14"/>
</dbReference>
<dbReference type="EMBL" id="KT324738">
    <property type="protein sequence ID" value="AMB16165.1"/>
    <property type="molecule type" value="Genomic_DNA"/>
</dbReference>
<dbReference type="GO" id="GO:0030430">
    <property type="term" value="C:host cell cytoplasm"/>
    <property type="evidence" value="ECO:0007669"/>
    <property type="project" value="UniProtKB-SubCell"/>
</dbReference>
<evidence type="ECO:0000313" key="10">
    <source>
        <dbReference type="EMBL" id="AMB16086.1"/>
    </source>
</evidence>
<dbReference type="EMBL" id="KT324737">
    <property type="protein sequence ID" value="AMB16086.1"/>
    <property type="molecule type" value="Genomic_DNA"/>
</dbReference>
<protein>
    <submittedName>
        <fullName evidence="10">Tegument protein UL14</fullName>
    </submittedName>
</protein>
<reference evidence="10" key="1">
    <citation type="journal article" date="2015" name="J. Gen. Virol.">
        <title>Evidence of widespread natural recombination among field isolates of equine herpesvirus 4 but not among field isolates of equine herpesvirus 1.</title>
        <authorList>
            <person name="Vaz P.K."/>
            <person name="Horsington J."/>
            <person name="Hartley C.A."/>
            <person name="Browning G.F."/>
            <person name="Ficorilli N.P."/>
            <person name="Studdert M.J."/>
            <person name="Gilkerson J.R."/>
            <person name="Devlin J.M."/>
        </authorList>
    </citation>
    <scope>NUCLEOTIDE SEQUENCE</scope>
    <source>
        <strain evidence="11">157-69</strain>
        <strain evidence="12">3407-77</strain>
        <strain evidence="10">3409-77</strain>
    </source>
</reference>
<organism evidence="10">
    <name type="scientific">Equid alphaherpesvirus 4</name>
    <name type="common">Equine herpesvirus 4</name>
    <dbReference type="NCBI Taxonomy" id="10331"/>
    <lineage>
        <taxon>Viruses</taxon>
        <taxon>Duplodnaviria</taxon>
        <taxon>Heunggongvirae</taxon>
        <taxon>Peploviricota</taxon>
        <taxon>Herviviricetes</taxon>
        <taxon>Herpesvirales</taxon>
        <taxon>Orthoherpesviridae</taxon>
        <taxon>Alphaherpesvirinae</taxon>
        <taxon>Varicellovirus</taxon>
        <taxon>Varicellovirus equidalpha4</taxon>
    </lineage>
</organism>
<evidence type="ECO:0000256" key="9">
    <source>
        <dbReference type="SAM" id="MobiDB-lite"/>
    </source>
</evidence>
<feature type="region of interest" description="Disordered" evidence="9">
    <location>
        <begin position="239"/>
        <end position="295"/>
    </location>
</feature>
<dbReference type="EMBL" id="KT324739">
    <property type="protein sequence ID" value="AMB16244.1"/>
    <property type="molecule type" value="Genomic_DNA"/>
</dbReference>
<evidence type="ECO:0000256" key="2">
    <source>
        <dbReference type="ARBA" id="ARBA00004192"/>
    </source>
</evidence>
<dbReference type="Pfam" id="PF03580">
    <property type="entry name" value="Herpes_UL14"/>
    <property type="match status" value="1"/>
</dbReference>
<evidence type="ECO:0000313" key="11">
    <source>
        <dbReference type="EMBL" id="AMB16165.1"/>
    </source>
</evidence>
<evidence type="ECO:0000256" key="4">
    <source>
        <dbReference type="ARBA" id="ARBA00009888"/>
    </source>
</evidence>
<sequence>MSFSTQSRRRRLQLEEAYQREMIFKMRTLDLVREGVDKRNPAFVRAFTSAKEASLDLNRYMQAHSRVGRVEQNARALAQRVEAQAAVGEILDRHRRFLHKDFIDKFDSLEDSLVEREERLGDVLSDINCDGGSGEAGESEEWLGHEDEALLMRWMLEEAPRVSTKIAMDPHSPRLTCPVPKKAPKNARCEARGFGVENHPTQSTLHCSPETLAEQRVTLDENMREYQTTNVEHHLTTKMGTNRSNQDTTAPALERQRLDVVQQREKSSGLPKKAPHGKTISGPASQEWLGGIPPLSDEELQVDMGIPTMNGPIYPDNLHRA</sequence>
<feature type="compositionally biased region" description="Basic and acidic residues" evidence="9">
    <location>
        <begin position="254"/>
        <end position="267"/>
    </location>
</feature>
<keyword evidence="8" id="KW-1035">Host cytoplasm</keyword>
<evidence type="ECO:0000256" key="8">
    <source>
        <dbReference type="ARBA" id="ARBA00023200"/>
    </source>
</evidence>
<dbReference type="GO" id="GO:0019033">
    <property type="term" value="C:viral tegument"/>
    <property type="evidence" value="ECO:0007669"/>
    <property type="project" value="UniProtKB-SubCell"/>
</dbReference>
<evidence type="ECO:0000256" key="5">
    <source>
        <dbReference type="ARBA" id="ARBA00022562"/>
    </source>
</evidence>
<dbReference type="GO" id="GO:0042025">
    <property type="term" value="C:host cell nucleus"/>
    <property type="evidence" value="ECO:0007669"/>
    <property type="project" value="UniProtKB-SubCell"/>
</dbReference>
<keyword evidence="5" id="KW-1048">Host nucleus</keyword>
<name>A0A0X8DHN1_9ALPH</name>
<evidence type="ECO:0000256" key="3">
    <source>
        <dbReference type="ARBA" id="ARBA00004535"/>
    </source>
</evidence>